<feature type="domain" description="HTH gntR-type" evidence="7">
    <location>
        <begin position="24"/>
        <end position="92"/>
    </location>
</feature>
<dbReference type="GO" id="GO:0003700">
    <property type="term" value="F:DNA-binding transcription factor activity"/>
    <property type="evidence" value="ECO:0007669"/>
    <property type="project" value="InterPro"/>
</dbReference>
<dbReference type="Gene3D" id="1.10.10.10">
    <property type="entry name" value="Winged helix-like DNA-binding domain superfamily/Winged helix DNA-binding domain"/>
    <property type="match status" value="1"/>
</dbReference>
<evidence type="ECO:0000256" key="2">
    <source>
        <dbReference type="ARBA" id="ARBA00022448"/>
    </source>
</evidence>
<dbReference type="HOGENOM" id="CLU_578301_0_0_0"/>
<sequence>MSNSFRSDEPKEHTFTDVGKVRYTPLYLQVKDVLLKRITNNVYQRGEAIPSEATLAREFGASVSTIRQALALLAADGVLVKKQGKGTYVSEQKTTLRFFSWMSEKEPGKAILLRTIERFEQKYPMCVIEILPNSFQTAKEDLVHLIASGNAPDIVQIMTHWTSYFAAMGALECLDGLLSQENVNSRFYEQDLYGGLFQNKLYSVSWGLGPFALIANKNMLREVGVTFLDSPMTLDVFWAVCQQIDQFYQEKEKYSYALSRSSDKEADFLMLYGFLQAFHGGFTNEAGDIIFDSTANVAAFTWLREFVKNCRIFTSDLHTIRERFAHNDIAFISDGPWIKYVMENLTGREFEQDFTVVLNPVHGDTPSFSWNCNLGLAICSQSPYKAYSAKFIEALTHDPEIVRDFSWRTGILPARKHELDTPDYHTEFFEPYTQQLEHAVCINAQHAMFTKAMHFCADAARRILYEQVDIGQELREKTYYLNLLYH</sequence>
<dbReference type="GO" id="GO:0042956">
    <property type="term" value="P:maltodextrin transmembrane transport"/>
    <property type="evidence" value="ECO:0007669"/>
    <property type="project" value="TreeGrafter"/>
</dbReference>
<keyword evidence="9" id="KW-1185">Reference proteome</keyword>
<dbReference type="PROSITE" id="PS50949">
    <property type="entry name" value="HTH_GNTR"/>
    <property type="match status" value="1"/>
</dbReference>
<evidence type="ECO:0000256" key="6">
    <source>
        <dbReference type="ARBA" id="ARBA00023163"/>
    </source>
</evidence>
<dbReference type="InterPro" id="IPR006059">
    <property type="entry name" value="SBP"/>
</dbReference>
<accession>A0A081C4Q3</accession>
<keyword evidence="6" id="KW-0804">Transcription</keyword>
<dbReference type="eggNOG" id="COG1653">
    <property type="taxonomic scope" value="Bacteria"/>
</dbReference>
<evidence type="ECO:0000256" key="4">
    <source>
        <dbReference type="ARBA" id="ARBA00023015"/>
    </source>
</evidence>
<dbReference type="Proteomes" id="UP000030661">
    <property type="component" value="Unassembled WGS sequence"/>
</dbReference>
<dbReference type="GO" id="GO:0055052">
    <property type="term" value="C:ATP-binding cassette (ABC) transporter complex, substrate-binding subunit-containing"/>
    <property type="evidence" value="ECO:0007669"/>
    <property type="project" value="TreeGrafter"/>
</dbReference>
<dbReference type="eggNOG" id="COG2188">
    <property type="taxonomic scope" value="Bacteria"/>
</dbReference>
<evidence type="ECO:0000256" key="5">
    <source>
        <dbReference type="ARBA" id="ARBA00023125"/>
    </source>
</evidence>
<proteinExistence type="inferred from homology"/>
<keyword evidence="2" id="KW-0813">Transport</keyword>
<organism evidence="8">
    <name type="scientific">Vecturithrix granuli</name>
    <dbReference type="NCBI Taxonomy" id="1499967"/>
    <lineage>
        <taxon>Bacteria</taxon>
        <taxon>Candidatus Moduliflexota</taxon>
        <taxon>Candidatus Vecturitrichia</taxon>
        <taxon>Candidatus Vecturitrichales</taxon>
        <taxon>Candidatus Vecturitrichaceae</taxon>
        <taxon>Candidatus Vecturithrix</taxon>
    </lineage>
</organism>
<evidence type="ECO:0000256" key="3">
    <source>
        <dbReference type="ARBA" id="ARBA00022729"/>
    </source>
</evidence>
<dbReference type="Pfam" id="PF13416">
    <property type="entry name" value="SBP_bac_8"/>
    <property type="match status" value="1"/>
</dbReference>
<evidence type="ECO:0000256" key="1">
    <source>
        <dbReference type="ARBA" id="ARBA00008520"/>
    </source>
</evidence>
<dbReference type="SMART" id="SM00345">
    <property type="entry name" value="HTH_GNTR"/>
    <property type="match status" value="1"/>
</dbReference>
<dbReference type="SUPFAM" id="SSF46785">
    <property type="entry name" value="Winged helix' DNA-binding domain"/>
    <property type="match status" value="1"/>
</dbReference>
<dbReference type="SUPFAM" id="SSF53850">
    <property type="entry name" value="Periplasmic binding protein-like II"/>
    <property type="match status" value="1"/>
</dbReference>
<evidence type="ECO:0000259" key="7">
    <source>
        <dbReference type="PROSITE" id="PS50949"/>
    </source>
</evidence>
<dbReference type="GO" id="GO:0003677">
    <property type="term" value="F:DNA binding"/>
    <property type="evidence" value="ECO:0007669"/>
    <property type="project" value="UniProtKB-KW"/>
</dbReference>
<dbReference type="STRING" id="1499967.U27_06543"/>
<gene>
    <name evidence="8" type="ORF">U27_06543</name>
</gene>
<evidence type="ECO:0000313" key="9">
    <source>
        <dbReference type="Proteomes" id="UP000030661"/>
    </source>
</evidence>
<keyword evidence="5" id="KW-0238">DNA-binding</keyword>
<dbReference type="EMBL" id="DF820470">
    <property type="protein sequence ID" value="GAK59558.1"/>
    <property type="molecule type" value="Genomic_DNA"/>
</dbReference>
<comment type="similarity">
    <text evidence="1">Belongs to the bacterial solute-binding protein 1 family.</text>
</comment>
<dbReference type="GO" id="GO:1901982">
    <property type="term" value="F:maltose binding"/>
    <property type="evidence" value="ECO:0007669"/>
    <property type="project" value="TreeGrafter"/>
</dbReference>
<dbReference type="InterPro" id="IPR000524">
    <property type="entry name" value="Tscrpt_reg_HTH_GntR"/>
</dbReference>
<evidence type="ECO:0000313" key="8">
    <source>
        <dbReference type="EMBL" id="GAK59558.1"/>
    </source>
</evidence>
<dbReference type="CDD" id="cd07377">
    <property type="entry name" value="WHTH_GntR"/>
    <property type="match status" value="1"/>
</dbReference>
<dbReference type="InterPro" id="IPR036388">
    <property type="entry name" value="WH-like_DNA-bd_sf"/>
</dbReference>
<dbReference type="PANTHER" id="PTHR30061:SF50">
    <property type="entry name" value="MALTOSE_MALTODEXTRIN-BINDING PERIPLASMIC PROTEIN"/>
    <property type="match status" value="1"/>
</dbReference>
<dbReference type="InterPro" id="IPR036390">
    <property type="entry name" value="WH_DNA-bd_sf"/>
</dbReference>
<dbReference type="GO" id="GO:0015768">
    <property type="term" value="P:maltose transport"/>
    <property type="evidence" value="ECO:0007669"/>
    <property type="project" value="TreeGrafter"/>
</dbReference>
<keyword evidence="3" id="KW-0732">Signal</keyword>
<reference evidence="8" key="1">
    <citation type="journal article" date="2015" name="PeerJ">
        <title>First genomic representation of candidate bacterial phylum KSB3 points to enhanced environmental sensing as a trigger of wastewater bulking.</title>
        <authorList>
            <person name="Sekiguchi Y."/>
            <person name="Ohashi A."/>
            <person name="Parks D.H."/>
            <person name="Yamauchi T."/>
            <person name="Tyson G.W."/>
            <person name="Hugenholtz P."/>
        </authorList>
    </citation>
    <scope>NUCLEOTIDE SEQUENCE [LARGE SCALE GENOMIC DNA]</scope>
</reference>
<dbReference type="AlphaFoldDB" id="A0A081C4Q3"/>
<keyword evidence="4" id="KW-0805">Transcription regulation</keyword>
<dbReference type="PANTHER" id="PTHR30061">
    <property type="entry name" value="MALTOSE-BINDING PERIPLASMIC PROTEIN"/>
    <property type="match status" value="1"/>
</dbReference>
<dbReference type="Pfam" id="PF00392">
    <property type="entry name" value="GntR"/>
    <property type="match status" value="1"/>
</dbReference>
<name>A0A081C4Q3_VECG1</name>
<dbReference type="Gene3D" id="3.40.190.10">
    <property type="entry name" value="Periplasmic binding protein-like II"/>
    <property type="match status" value="1"/>
</dbReference>
<protein>
    <submittedName>
        <fullName evidence="8">Putative bacterial extracellular solute-binding protein</fullName>
    </submittedName>
</protein>